<gene>
    <name evidence="3" type="ORF">DET48_10460</name>
</gene>
<evidence type="ECO:0000313" key="4">
    <source>
        <dbReference type="Proteomes" id="UP000248729"/>
    </source>
</evidence>
<feature type="compositionally biased region" description="Basic and acidic residues" evidence="1">
    <location>
        <begin position="109"/>
        <end position="160"/>
    </location>
</feature>
<protein>
    <submittedName>
        <fullName evidence="3">Uncharacterized protein DUF2796</fullName>
    </submittedName>
</protein>
<proteinExistence type="predicted"/>
<dbReference type="AlphaFoldDB" id="A0A329EDY4"/>
<dbReference type="RefSeq" id="WP_102962887.1">
    <property type="nucleotide sequence ID" value="NZ_POSL01000003.1"/>
</dbReference>
<feature type="signal peptide" evidence="2">
    <location>
        <begin position="1"/>
        <end position="21"/>
    </location>
</feature>
<keyword evidence="2" id="KW-0732">Signal</keyword>
<accession>A0A329EDY4</accession>
<sequence>MFTKPLLALSITAAFATSAFAQDEFRQHEAHVHGHVEFNIAQDGHELLMEITAPGADVVGFEHAPENDEQQAVLSKALETLNQADSVFTLSAAAKCHIESASVKHNLGGEHEEHEGHDHEDHDHDHDDHKSHDDHEHKDHDDHANHDHDSHEGHEHEEGSSHGSFTVQYSFHCDDIVKLSQIETQWFKQFPATQEIDVNLLTDKAQTALELKPSNTIISL</sequence>
<reference evidence="3 4" key="1">
    <citation type="submission" date="2018-06" db="EMBL/GenBank/DDBJ databases">
        <title>Freshwater and sediment microbial communities from various areas in North America, analyzing microbe dynamics in response to fracking.</title>
        <authorList>
            <person name="Lamendella R."/>
        </authorList>
    </citation>
    <scope>NUCLEOTIDE SEQUENCE [LARGE SCALE GENOMIC DNA]</scope>
    <source>
        <strain evidence="3 4">99A</strain>
    </source>
</reference>
<feature type="chain" id="PRO_5016346245" evidence="2">
    <location>
        <begin position="22"/>
        <end position="220"/>
    </location>
</feature>
<dbReference type="EMBL" id="QLTR01000004">
    <property type="protein sequence ID" value="RAS67527.1"/>
    <property type="molecule type" value="Genomic_DNA"/>
</dbReference>
<dbReference type="InterPro" id="IPR021253">
    <property type="entry name" value="ZrgA-like"/>
</dbReference>
<name>A0A329EDY4_VIBDI</name>
<dbReference type="Proteomes" id="UP000248729">
    <property type="component" value="Unassembled WGS sequence"/>
</dbReference>
<evidence type="ECO:0000256" key="1">
    <source>
        <dbReference type="SAM" id="MobiDB-lite"/>
    </source>
</evidence>
<evidence type="ECO:0000313" key="3">
    <source>
        <dbReference type="EMBL" id="RAS67527.1"/>
    </source>
</evidence>
<feature type="region of interest" description="Disordered" evidence="1">
    <location>
        <begin position="109"/>
        <end position="162"/>
    </location>
</feature>
<evidence type="ECO:0000256" key="2">
    <source>
        <dbReference type="SAM" id="SignalP"/>
    </source>
</evidence>
<comment type="caution">
    <text evidence="3">The sequence shown here is derived from an EMBL/GenBank/DDBJ whole genome shotgun (WGS) entry which is preliminary data.</text>
</comment>
<organism evidence="3 4">
    <name type="scientific">Vibrio diazotrophicus</name>
    <dbReference type="NCBI Taxonomy" id="685"/>
    <lineage>
        <taxon>Bacteria</taxon>
        <taxon>Pseudomonadati</taxon>
        <taxon>Pseudomonadota</taxon>
        <taxon>Gammaproteobacteria</taxon>
        <taxon>Vibrionales</taxon>
        <taxon>Vibrionaceae</taxon>
        <taxon>Vibrio</taxon>
    </lineage>
</organism>
<dbReference type="Pfam" id="PF10986">
    <property type="entry name" value="ZrgA"/>
    <property type="match status" value="1"/>
</dbReference>